<sequence length="511" mass="56301">MPFDPVWLAILLGCITSILSGVAAFRPRVAGDPLLRNALDELSRDLGQLRTALAEDLKRGRDETGSQARDLRQEVQTIVARLGETLGANIGLLGTAQAEKLDSVVVNVKSLAEANERRLGEMRRDADEGGKALREEVVRQLKALAEFLDGNLEKGAASQKERLDGVATEIRRLIQTNAEANENLRQTVEGKLETLRNDNAQKLEEMRRTVDEKLQGTLEERLGEKFKIVSHQLEQVFKSVGEMQSLASGVGDLKRVLTNVKTRGTWAEVSLGHLLEQVMAPEQFVRNVEVKPGSGERVEFAIRLPGQGEGDAGVLLPIDAKFPSEDYERLLDASERADGAAVEAALKGLEARIRQEGQTICTKYIWPPDTTDFAILYLPTEGLYAEVIRRPGLVDHLQAQCRIVVAGPTVLLAILNSLRMGFRTLAIQKRSSEVWQTLAAVKTEFGKYGEVLDAVRKKLNEATNQIDKVAVRKRAIDRKLREVESLPEGEAGAVLSLEKLIQEGDLLDAAE</sequence>
<evidence type="ECO:0000313" key="8">
    <source>
        <dbReference type="Proteomes" id="UP000564885"/>
    </source>
</evidence>
<dbReference type="PANTHER" id="PTHR30563">
    <property type="entry name" value="DNA RECOMBINATION PROTEIN RMUC"/>
    <property type="match status" value="1"/>
</dbReference>
<dbReference type="EMBL" id="JABEPP010000001">
    <property type="protein sequence ID" value="NNM71394.1"/>
    <property type="molecule type" value="Genomic_DNA"/>
</dbReference>
<accession>A0A849I1E2</accession>
<evidence type="ECO:0000256" key="5">
    <source>
        <dbReference type="ARBA" id="ARBA00023172"/>
    </source>
</evidence>
<dbReference type="GO" id="GO:0006310">
    <property type="term" value="P:DNA recombination"/>
    <property type="evidence" value="ECO:0007669"/>
    <property type="project" value="UniProtKB-KW"/>
</dbReference>
<dbReference type="Gene3D" id="1.20.120.20">
    <property type="entry name" value="Apolipoprotein"/>
    <property type="match status" value="1"/>
</dbReference>
<keyword evidence="5" id="KW-0233">DNA recombination</keyword>
<dbReference type="Pfam" id="PF02646">
    <property type="entry name" value="RmuC"/>
    <property type="match status" value="1"/>
</dbReference>
<comment type="similarity">
    <text evidence="2">Belongs to the RmuC family.</text>
</comment>
<dbReference type="RefSeq" id="WP_171216857.1">
    <property type="nucleotide sequence ID" value="NZ_JABEPP010000001.1"/>
</dbReference>
<feature type="coiled-coil region" evidence="6">
    <location>
        <begin position="39"/>
        <end position="74"/>
    </location>
</feature>
<name>A0A849I1E2_9HYPH</name>
<feature type="coiled-coil region" evidence="6">
    <location>
        <begin position="163"/>
        <end position="220"/>
    </location>
</feature>
<dbReference type="InterPro" id="IPR003798">
    <property type="entry name" value="DNA_recombination_RmuC"/>
</dbReference>
<keyword evidence="4 6" id="KW-0175">Coiled coil</keyword>
<dbReference type="AlphaFoldDB" id="A0A849I1E2"/>
<evidence type="ECO:0000313" key="7">
    <source>
        <dbReference type="EMBL" id="NNM71394.1"/>
    </source>
</evidence>
<evidence type="ECO:0000256" key="6">
    <source>
        <dbReference type="SAM" id="Coils"/>
    </source>
</evidence>
<gene>
    <name evidence="7" type="primary">rmuC</name>
    <name evidence="7" type="ORF">HJG44_03155</name>
</gene>
<protein>
    <recommendedName>
        <fullName evidence="3">DNA recombination protein RmuC homolog</fullName>
    </recommendedName>
</protein>
<proteinExistence type="inferred from homology"/>
<evidence type="ECO:0000256" key="4">
    <source>
        <dbReference type="ARBA" id="ARBA00023054"/>
    </source>
</evidence>
<evidence type="ECO:0000256" key="2">
    <source>
        <dbReference type="ARBA" id="ARBA00009840"/>
    </source>
</evidence>
<dbReference type="Proteomes" id="UP000564885">
    <property type="component" value="Unassembled WGS sequence"/>
</dbReference>
<keyword evidence="8" id="KW-1185">Reference proteome</keyword>
<evidence type="ECO:0000256" key="1">
    <source>
        <dbReference type="ARBA" id="ARBA00003416"/>
    </source>
</evidence>
<organism evidence="7 8">
    <name type="scientific">Enterovirga aerilata</name>
    <dbReference type="NCBI Taxonomy" id="2730920"/>
    <lineage>
        <taxon>Bacteria</taxon>
        <taxon>Pseudomonadati</taxon>
        <taxon>Pseudomonadota</taxon>
        <taxon>Alphaproteobacteria</taxon>
        <taxon>Hyphomicrobiales</taxon>
        <taxon>Methylobacteriaceae</taxon>
        <taxon>Enterovirga</taxon>
    </lineage>
</organism>
<dbReference type="PANTHER" id="PTHR30563:SF0">
    <property type="entry name" value="DNA RECOMBINATION PROTEIN RMUC"/>
    <property type="match status" value="1"/>
</dbReference>
<reference evidence="7 8" key="1">
    <citation type="submission" date="2020-04" db="EMBL/GenBank/DDBJ databases">
        <title>Enterovirga sp. isolate from soil.</title>
        <authorList>
            <person name="Chea S."/>
            <person name="Kim D.-U."/>
        </authorList>
    </citation>
    <scope>NUCLEOTIDE SEQUENCE [LARGE SCALE GENOMIC DNA]</scope>
    <source>
        <strain evidence="7 8">DB1703</strain>
    </source>
</reference>
<evidence type="ECO:0000256" key="3">
    <source>
        <dbReference type="ARBA" id="ARBA00021840"/>
    </source>
</evidence>
<comment type="function">
    <text evidence="1">Involved in DNA recombination.</text>
</comment>
<comment type="caution">
    <text evidence="7">The sequence shown here is derived from an EMBL/GenBank/DDBJ whole genome shotgun (WGS) entry which is preliminary data.</text>
</comment>